<evidence type="ECO:0000313" key="2">
    <source>
        <dbReference type="Proteomes" id="UP000279833"/>
    </source>
</evidence>
<gene>
    <name evidence="1" type="ORF">SCUD_LOCUS3228</name>
</gene>
<keyword evidence="2" id="KW-1185">Reference proteome</keyword>
<dbReference type="AlphaFoldDB" id="A0A183JKJ7"/>
<organism evidence="3">
    <name type="scientific">Schistosoma curassoni</name>
    <dbReference type="NCBI Taxonomy" id="6186"/>
    <lineage>
        <taxon>Eukaryota</taxon>
        <taxon>Metazoa</taxon>
        <taxon>Spiralia</taxon>
        <taxon>Lophotrochozoa</taxon>
        <taxon>Platyhelminthes</taxon>
        <taxon>Trematoda</taxon>
        <taxon>Digenea</taxon>
        <taxon>Strigeidida</taxon>
        <taxon>Schistosomatoidea</taxon>
        <taxon>Schistosomatidae</taxon>
        <taxon>Schistosoma</taxon>
    </lineage>
</organism>
<evidence type="ECO:0000313" key="1">
    <source>
        <dbReference type="EMBL" id="VDO80297.1"/>
    </source>
</evidence>
<name>A0A183JKJ7_9TREM</name>
<reference evidence="3" key="1">
    <citation type="submission" date="2016-06" db="UniProtKB">
        <authorList>
            <consortium name="WormBaseParasite"/>
        </authorList>
    </citation>
    <scope>IDENTIFICATION</scope>
</reference>
<evidence type="ECO:0000313" key="3">
    <source>
        <dbReference type="WBParaSite" id="SCUD_0000322801-mRNA-1"/>
    </source>
</evidence>
<dbReference type="WBParaSite" id="SCUD_0000322801-mRNA-1">
    <property type="protein sequence ID" value="SCUD_0000322801-mRNA-1"/>
    <property type="gene ID" value="SCUD_0000322801"/>
</dbReference>
<reference evidence="1 2" key="2">
    <citation type="submission" date="2018-11" db="EMBL/GenBank/DDBJ databases">
        <authorList>
            <consortium name="Pathogen Informatics"/>
        </authorList>
    </citation>
    <scope>NUCLEOTIDE SEQUENCE [LARGE SCALE GENOMIC DNA]</scope>
    <source>
        <strain evidence="1">Dakar</strain>
        <strain evidence="2">Dakar, Senegal</strain>
    </source>
</reference>
<protein>
    <submittedName>
        <fullName evidence="3">Transposase</fullName>
    </submittedName>
</protein>
<dbReference type="EMBL" id="UZAK01003561">
    <property type="protein sequence ID" value="VDO80297.1"/>
    <property type="molecule type" value="Genomic_DNA"/>
</dbReference>
<dbReference type="Proteomes" id="UP000279833">
    <property type="component" value="Unassembled WGS sequence"/>
</dbReference>
<sequence length="48" mass="5268">MDDDVLAFVAFACKVDGVLPLLRPRASLNVLMTMTSTAWRQASNRGKT</sequence>
<proteinExistence type="predicted"/>
<accession>A0A183JKJ7</accession>